<dbReference type="SUPFAM" id="SSF52821">
    <property type="entry name" value="Rhodanese/Cell cycle control phosphatase"/>
    <property type="match status" value="2"/>
</dbReference>
<dbReference type="GO" id="GO:0004792">
    <property type="term" value="F:thiosulfate-cyanide sulfurtransferase activity"/>
    <property type="evidence" value="ECO:0007669"/>
    <property type="project" value="TreeGrafter"/>
</dbReference>
<dbReference type="Proteomes" id="UP000193986">
    <property type="component" value="Unassembled WGS sequence"/>
</dbReference>
<evidence type="ECO:0000313" key="4">
    <source>
        <dbReference type="EMBL" id="ORY25659.1"/>
    </source>
</evidence>
<name>A0A1Y2ASX1_9TREE</name>
<dbReference type="InterPro" id="IPR001763">
    <property type="entry name" value="Rhodanese-like_dom"/>
</dbReference>
<reference evidence="4 5" key="1">
    <citation type="submission" date="2016-07" db="EMBL/GenBank/DDBJ databases">
        <title>Pervasive Adenine N6-methylation of Active Genes in Fungi.</title>
        <authorList>
            <consortium name="DOE Joint Genome Institute"/>
            <person name="Mondo S.J."/>
            <person name="Dannebaum R.O."/>
            <person name="Kuo R.C."/>
            <person name="Labutti K."/>
            <person name="Haridas S."/>
            <person name="Kuo A."/>
            <person name="Salamov A."/>
            <person name="Ahrendt S.R."/>
            <person name="Lipzen A."/>
            <person name="Sullivan W."/>
            <person name="Andreopoulos W.B."/>
            <person name="Clum A."/>
            <person name="Lindquist E."/>
            <person name="Daum C."/>
            <person name="Ramamoorthy G.K."/>
            <person name="Gryganskyi A."/>
            <person name="Culley D."/>
            <person name="Magnuson J.K."/>
            <person name="James T.Y."/>
            <person name="O'Malley M.A."/>
            <person name="Stajich J.E."/>
            <person name="Spatafora J.W."/>
            <person name="Visel A."/>
            <person name="Grigoriev I.V."/>
        </authorList>
    </citation>
    <scope>NUCLEOTIDE SEQUENCE [LARGE SCALE GENOMIC DNA]</scope>
    <source>
        <strain evidence="4 5">68-887.2</strain>
    </source>
</reference>
<dbReference type="AlphaFoldDB" id="A0A1Y2ASX1"/>
<gene>
    <name evidence="4" type="ORF">BCR39DRAFT_543682</name>
</gene>
<evidence type="ECO:0000256" key="2">
    <source>
        <dbReference type="ARBA" id="ARBA00022737"/>
    </source>
</evidence>
<dbReference type="PROSITE" id="PS50206">
    <property type="entry name" value="RHODANESE_3"/>
    <property type="match status" value="2"/>
</dbReference>
<dbReference type="PANTHER" id="PTHR11364:SF27">
    <property type="entry name" value="SULFURTRANSFERASE"/>
    <property type="match status" value="1"/>
</dbReference>
<keyword evidence="1" id="KW-0808">Transferase</keyword>
<dbReference type="STRING" id="71784.A0A1Y2ASX1"/>
<feature type="domain" description="Rhodanese" evidence="3">
    <location>
        <begin position="207"/>
        <end position="341"/>
    </location>
</feature>
<dbReference type="InParanoid" id="A0A1Y2ASX1"/>
<dbReference type="FunCoup" id="A0A1Y2ASX1">
    <property type="interactions" value="288"/>
</dbReference>
<evidence type="ECO:0000313" key="5">
    <source>
        <dbReference type="Proteomes" id="UP000193986"/>
    </source>
</evidence>
<dbReference type="InterPro" id="IPR045078">
    <property type="entry name" value="TST/MPST-like"/>
</dbReference>
<comment type="caution">
    <text evidence="4">The sequence shown here is derived from an EMBL/GenBank/DDBJ whole genome shotgun (WGS) entry which is preliminary data.</text>
</comment>
<proteinExistence type="predicted"/>
<evidence type="ECO:0000256" key="1">
    <source>
        <dbReference type="ARBA" id="ARBA00022679"/>
    </source>
</evidence>
<dbReference type="CDD" id="cd01448">
    <property type="entry name" value="TST_Repeat_1"/>
    <property type="match status" value="1"/>
</dbReference>
<protein>
    <submittedName>
        <fullName evidence="4">Rhodanese-like domain-containing protein</fullName>
    </submittedName>
</protein>
<dbReference type="OrthoDB" id="270167at2759"/>
<dbReference type="InterPro" id="IPR036873">
    <property type="entry name" value="Rhodanese-like_dom_sf"/>
</dbReference>
<evidence type="ECO:0000259" key="3">
    <source>
        <dbReference type="PROSITE" id="PS50206"/>
    </source>
</evidence>
<accession>A0A1Y2ASX1</accession>
<sequence length="356" mass="39094">MRFPPITIARLRAQPLLVQKTSMSVMSVRMKSSVPLLITPEEYKKLPKATTVPLDVSWHMPNSPRSALAEYLSGPRLPHARRWNLDEVAELDVDKNPLSLTHMLPSKEKFREACEKHGISDDSHVVCYDTVGVFSSPRAVYTFKALGHDKVSALDGGLPRWIAEGGETEIGESADFGEGEYKGKEPLDGVVRSYEQVVSNSEKPLDDGNAEIVLDLRSRARYDGTAPEPRPGLSSGHIPNSLPAPFSDYLEPPSDTKPYSHYKSLPELKTVLVDAVGGEERWHEIEQGHRGVVFSCGSGMTAAIGWLAEELIKDAEGWKGPSAIYDESWTGYASRQESKIVKGDKVVKGGVNPNSS</sequence>
<dbReference type="GO" id="GO:0005739">
    <property type="term" value="C:mitochondrion"/>
    <property type="evidence" value="ECO:0007669"/>
    <property type="project" value="TreeGrafter"/>
</dbReference>
<dbReference type="PANTHER" id="PTHR11364">
    <property type="entry name" value="THIOSULFATE SULFERTANSFERASE"/>
    <property type="match status" value="1"/>
</dbReference>
<dbReference type="Gene3D" id="3.40.250.10">
    <property type="entry name" value="Rhodanese-like domain"/>
    <property type="match status" value="2"/>
</dbReference>
<keyword evidence="5" id="KW-1185">Reference proteome</keyword>
<organism evidence="4 5">
    <name type="scientific">Naematelia encephala</name>
    <dbReference type="NCBI Taxonomy" id="71784"/>
    <lineage>
        <taxon>Eukaryota</taxon>
        <taxon>Fungi</taxon>
        <taxon>Dikarya</taxon>
        <taxon>Basidiomycota</taxon>
        <taxon>Agaricomycotina</taxon>
        <taxon>Tremellomycetes</taxon>
        <taxon>Tremellales</taxon>
        <taxon>Naemateliaceae</taxon>
        <taxon>Naematelia</taxon>
    </lineage>
</organism>
<feature type="domain" description="Rhodanese" evidence="3">
    <location>
        <begin position="47"/>
        <end position="170"/>
    </location>
</feature>
<dbReference type="SMART" id="SM00450">
    <property type="entry name" value="RHOD"/>
    <property type="match status" value="2"/>
</dbReference>
<keyword evidence="2" id="KW-0677">Repeat</keyword>
<dbReference type="Pfam" id="PF00581">
    <property type="entry name" value="Rhodanese"/>
    <property type="match status" value="2"/>
</dbReference>
<dbReference type="EMBL" id="MCFC01000055">
    <property type="protein sequence ID" value="ORY25659.1"/>
    <property type="molecule type" value="Genomic_DNA"/>
</dbReference>